<organism evidence="3 4">
    <name type="scientific">Enteractinococcus helveticum</name>
    <dbReference type="NCBI Taxonomy" id="1837282"/>
    <lineage>
        <taxon>Bacteria</taxon>
        <taxon>Bacillati</taxon>
        <taxon>Actinomycetota</taxon>
        <taxon>Actinomycetes</taxon>
        <taxon>Micrococcales</taxon>
        <taxon>Micrococcaceae</taxon>
    </lineage>
</organism>
<dbReference type="AlphaFoldDB" id="A0A921FNM8"/>
<reference evidence="3" key="1">
    <citation type="journal article" date="2021" name="PeerJ">
        <title>Extensive microbial diversity within the chicken gut microbiome revealed by metagenomics and culture.</title>
        <authorList>
            <person name="Gilroy R."/>
            <person name="Ravi A."/>
            <person name="Getino M."/>
            <person name="Pursley I."/>
            <person name="Horton D.L."/>
            <person name="Alikhan N.F."/>
            <person name="Baker D."/>
            <person name="Gharbi K."/>
            <person name="Hall N."/>
            <person name="Watson M."/>
            <person name="Adriaenssens E.M."/>
            <person name="Foster-Nyarko E."/>
            <person name="Jarju S."/>
            <person name="Secka A."/>
            <person name="Antonio M."/>
            <person name="Oren A."/>
            <person name="Chaudhuri R.R."/>
            <person name="La Ragione R."/>
            <person name="Hildebrand F."/>
            <person name="Pallen M.J."/>
        </authorList>
    </citation>
    <scope>NUCLEOTIDE SEQUENCE</scope>
    <source>
        <strain evidence="3">ChiHjej13B12-14962</strain>
    </source>
</reference>
<dbReference type="InterPro" id="IPR035093">
    <property type="entry name" value="RelE/ParE_toxin_dom_sf"/>
</dbReference>
<evidence type="ECO:0000256" key="1">
    <source>
        <dbReference type="ARBA" id="ARBA00006226"/>
    </source>
</evidence>
<sequence>MTSLRVVTTKQADADINAATDHYVAQGNTKAALGFVDTLEEAKTLLSKHPHLGSLRFAIELNIAEIRAFTLQRFPYIIFYSLFADTIRIHRVLHTARDIPPRFLEN</sequence>
<comment type="similarity">
    <text evidence="1">Belongs to the RelE toxin family.</text>
</comment>
<dbReference type="Proteomes" id="UP000703315">
    <property type="component" value="Unassembled WGS sequence"/>
</dbReference>
<name>A0A921FNM8_9MICC</name>
<dbReference type="EMBL" id="DYXC01000115">
    <property type="protein sequence ID" value="HJF15160.1"/>
    <property type="molecule type" value="Genomic_DNA"/>
</dbReference>
<dbReference type="InterPro" id="IPR007712">
    <property type="entry name" value="RelE/ParE_toxin"/>
</dbReference>
<evidence type="ECO:0000313" key="3">
    <source>
        <dbReference type="EMBL" id="HJF15160.1"/>
    </source>
</evidence>
<protein>
    <submittedName>
        <fullName evidence="3">Type II toxin-antitoxin system RelE/ParE family toxin</fullName>
    </submittedName>
</protein>
<keyword evidence="2" id="KW-1277">Toxin-antitoxin system</keyword>
<dbReference type="Gene3D" id="3.30.2310.20">
    <property type="entry name" value="RelE-like"/>
    <property type="match status" value="1"/>
</dbReference>
<reference evidence="3" key="2">
    <citation type="submission" date="2021-09" db="EMBL/GenBank/DDBJ databases">
        <authorList>
            <person name="Gilroy R."/>
        </authorList>
    </citation>
    <scope>NUCLEOTIDE SEQUENCE</scope>
    <source>
        <strain evidence="3">ChiHjej13B12-14962</strain>
    </source>
</reference>
<dbReference type="Pfam" id="PF05016">
    <property type="entry name" value="ParE_toxin"/>
    <property type="match status" value="1"/>
</dbReference>
<gene>
    <name evidence="3" type="ORF">K8V32_10220</name>
</gene>
<dbReference type="InterPro" id="IPR051803">
    <property type="entry name" value="TA_system_RelE-like_toxin"/>
</dbReference>
<evidence type="ECO:0000256" key="2">
    <source>
        <dbReference type="ARBA" id="ARBA00022649"/>
    </source>
</evidence>
<comment type="caution">
    <text evidence="3">The sequence shown here is derived from an EMBL/GenBank/DDBJ whole genome shotgun (WGS) entry which is preliminary data.</text>
</comment>
<proteinExistence type="inferred from homology"/>
<dbReference type="RefSeq" id="WP_303906771.1">
    <property type="nucleotide sequence ID" value="NZ_DYXC01000115.1"/>
</dbReference>
<evidence type="ECO:0000313" key="4">
    <source>
        <dbReference type="Proteomes" id="UP000703315"/>
    </source>
</evidence>
<dbReference type="PANTHER" id="PTHR33755">
    <property type="entry name" value="TOXIN PARE1-RELATED"/>
    <property type="match status" value="1"/>
</dbReference>
<accession>A0A921FNM8</accession>
<dbReference type="PANTHER" id="PTHR33755:SF8">
    <property type="entry name" value="TOXIN PARE2"/>
    <property type="match status" value="1"/>
</dbReference>